<dbReference type="PANTHER" id="PTHR36166">
    <property type="entry name" value="CHROMOSOME 9, WHOLE GENOME SHOTGUN SEQUENCE"/>
    <property type="match status" value="1"/>
</dbReference>
<accession>A0ABR7MC65</accession>
<dbReference type="SUPFAM" id="SSF55961">
    <property type="entry name" value="Bet v1-like"/>
    <property type="match status" value="1"/>
</dbReference>
<gene>
    <name evidence="1" type="ORF">BC349_15265</name>
</gene>
<dbReference type="Proteomes" id="UP000765802">
    <property type="component" value="Unassembled WGS sequence"/>
</dbReference>
<dbReference type="InterPro" id="IPR023393">
    <property type="entry name" value="START-like_dom_sf"/>
</dbReference>
<dbReference type="InterPro" id="IPR019587">
    <property type="entry name" value="Polyketide_cyclase/dehydratase"/>
</dbReference>
<reference evidence="1 2" key="1">
    <citation type="submission" date="2016-07" db="EMBL/GenBank/DDBJ databases">
        <title>Genome analysis of Flavihumibacter stibioxidans YS-17.</title>
        <authorList>
            <person name="Shi K."/>
            <person name="Han Y."/>
            <person name="Wang G."/>
        </authorList>
    </citation>
    <scope>NUCLEOTIDE SEQUENCE [LARGE SCALE GENOMIC DNA]</scope>
    <source>
        <strain evidence="1 2">YS-17</strain>
    </source>
</reference>
<dbReference type="Pfam" id="PF10604">
    <property type="entry name" value="Polyketide_cyc2"/>
    <property type="match status" value="1"/>
</dbReference>
<keyword evidence="2" id="KW-1185">Reference proteome</keyword>
<evidence type="ECO:0000313" key="2">
    <source>
        <dbReference type="Proteomes" id="UP000765802"/>
    </source>
</evidence>
<protein>
    <submittedName>
        <fullName evidence="1">Polyketide cyclase</fullName>
    </submittedName>
</protein>
<dbReference type="Gene3D" id="3.30.530.20">
    <property type="match status" value="1"/>
</dbReference>
<evidence type="ECO:0000313" key="1">
    <source>
        <dbReference type="EMBL" id="MBC6492419.1"/>
    </source>
</evidence>
<sequence length="139" mass="15897">MAAVIQTSIRIGAAPEIVWNILTDFGEMPNWNPFVQAIEGQAEVGRKIKVKLPGMTFKPVVKAFDKNRRFRWLGHFFVPGIFDGEHYFELEDNGDGTTTFHHGEQFNGWLVPLFKGNMLEKTRQGFEAMNRALKEKAEL</sequence>
<proteinExistence type="predicted"/>
<comment type="caution">
    <text evidence="1">The sequence shown here is derived from an EMBL/GenBank/DDBJ whole genome shotgun (WGS) entry which is preliminary data.</text>
</comment>
<dbReference type="PANTHER" id="PTHR36166:SF1">
    <property type="entry name" value="SRPBCC DOMAIN-CONTAINING PROTEIN"/>
    <property type="match status" value="1"/>
</dbReference>
<name>A0ABR7MC65_9BACT</name>
<dbReference type="EMBL" id="MBUA01000028">
    <property type="protein sequence ID" value="MBC6492419.1"/>
    <property type="molecule type" value="Genomic_DNA"/>
</dbReference>
<dbReference type="CDD" id="cd07822">
    <property type="entry name" value="SRPBCC_4"/>
    <property type="match status" value="1"/>
</dbReference>
<organism evidence="1 2">
    <name type="scientific">Flavihumibacter stibioxidans</name>
    <dbReference type="NCBI Taxonomy" id="1834163"/>
    <lineage>
        <taxon>Bacteria</taxon>
        <taxon>Pseudomonadati</taxon>
        <taxon>Bacteroidota</taxon>
        <taxon>Chitinophagia</taxon>
        <taxon>Chitinophagales</taxon>
        <taxon>Chitinophagaceae</taxon>
        <taxon>Flavihumibacter</taxon>
    </lineage>
</organism>
<dbReference type="RefSeq" id="WP_187257741.1">
    <property type="nucleotide sequence ID" value="NZ_JBHULF010000020.1"/>
</dbReference>